<sequence>MARQAEIEATVGGSVKGHQTFEEERLMSPLKVIHRITETLEEIGQKLKPASKSNMVDMNYDEYYEDARAELYDDKYSR</sequence>
<organism evidence="1 2">
    <name type="scientific">Romanomermis culicivorax</name>
    <name type="common">Nematode worm</name>
    <dbReference type="NCBI Taxonomy" id="13658"/>
    <lineage>
        <taxon>Eukaryota</taxon>
        <taxon>Metazoa</taxon>
        <taxon>Ecdysozoa</taxon>
        <taxon>Nematoda</taxon>
        <taxon>Enoplea</taxon>
        <taxon>Dorylaimia</taxon>
        <taxon>Mermithida</taxon>
        <taxon>Mermithoidea</taxon>
        <taxon>Mermithidae</taxon>
        <taxon>Romanomermis</taxon>
    </lineage>
</organism>
<reference evidence="2" key="1">
    <citation type="submission" date="2022-11" db="UniProtKB">
        <authorList>
            <consortium name="WormBaseParasite"/>
        </authorList>
    </citation>
    <scope>IDENTIFICATION</scope>
</reference>
<evidence type="ECO:0000313" key="2">
    <source>
        <dbReference type="WBParaSite" id="nRc.2.0.1.t36667-RA"/>
    </source>
</evidence>
<dbReference type="AlphaFoldDB" id="A0A915KD78"/>
<dbReference type="WBParaSite" id="nRc.2.0.1.t36667-RA">
    <property type="protein sequence ID" value="nRc.2.0.1.t36667-RA"/>
    <property type="gene ID" value="nRc.2.0.1.g36667"/>
</dbReference>
<evidence type="ECO:0000313" key="1">
    <source>
        <dbReference type="Proteomes" id="UP000887565"/>
    </source>
</evidence>
<protein>
    <submittedName>
        <fullName evidence="2">Uncharacterized protein</fullName>
    </submittedName>
</protein>
<proteinExistence type="predicted"/>
<name>A0A915KD78_ROMCU</name>
<dbReference type="Proteomes" id="UP000887565">
    <property type="component" value="Unplaced"/>
</dbReference>
<accession>A0A915KD78</accession>
<keyword evidence="1" id="KW-1185">Reference proteome</keyword>